<evidence type="ECO:0000256" key="1">
    <source>
        <dbReference type="SAM" id="SignalP"/>
    </source>
</evidence>
<keyword evidence="1" id="KW-0732">Signal</keyword>
<reference evidence="2" key="1">
    <citation type="submission" date="2022-04" db="EMBL/GenBank/DDBJ databases">
        <title>A functionally conserved STORR gene fusion in Papaver species that diverged 16.8 million years ago.</title>
        <authorList>
            <person name="Catania T."/>
        </authorList>
    </citation>
    <scope>NUCLEOTIDE SEQUENCE</scope>
    <source>
        <strain evidence="2">S-188037</strain>
    </source>
</reference>
<comment type="caution">
    <text evidence="2">The sequence shown here is derived from an EMBL/GenBank/DDBJ whole genome shotgun (WGS) entry which is preliminary data.</text>
</comment>
<gene>
    <name evidence="2" type="ORF">MKW98_020707</name>
</gene>
<dbReference type="Gene3D" id="1.10.287.720">
    <property type="entry name" value="Pollen allergen ole e 6"/>
    <property type="match status" value="1"/>
</dbReference>
<dbReference type="SUPFAM" id="SSF111388">
    <property type="entry name" value="Pollen allergen ole e 6"/>
    <property type="match status" value="1"/>
</dbReference>
<name>A0AAD4TIH2_9MAGN</name>
<evidence type="ECO:0000313" key="2">
    <source>
        <dbReference type="EMBL" id="KAI3958065.1"/>
    </source>
</evidence>
<proteinExistence type="predicted"/>
<accession>A0AAD4TIH2</accession>
<organism evidence="2 3">
    <name type="scientific">Papaver atlanticum</name>
    <dbReference type="NCBI Taxonomy" id="357466"/>
    <lineage>
        <taxon>Eukaryota</taxon>
        <taxon>Viridiplantae</taxon>
        <taxon>Streptophyta</taxon>
        <taxon>Embryophyta</taxon>
        <taxon>Tracheophyta</taxon>
        <taxon>Spermatophyta</taxon>
        <taxon>Magnoliopsida</taxon>
        <taxon>Ranunculales</taxon>
        <taxon>Papaveraceae</taxon>
        <taxon>Papaveroideae</taxon>
        <taxon>Papaver</taxon>
    </lineage>
</organism>
<protein>
    <submittedName>
        <fullName evidence="2">Uncharacterized protein</fullName>
    </submittedName>
</protein>
<dbReference type="Proteomes" id="UP001202328">
    <property type="component" value="Unassembled WGS sequence"/>
</dbReference>
<keyword evidence="3" id="KW-1185">Reference proteome</keyword>
<dbReference type="EMBL" id="JAJJMB010001184">
    <property type="protein sequence ID" value="KAI3958065.1"/>
    <property type="molecule type" value="Genomic_DNA"/>
</dbReference>
<feature type="chain" id="PRO_5042096084" evidence="1">
    <location>
        <begin position="23"/>
        <end position="81"/>
    </location>
</feature>
<dbReference type="AlphaFoldDB" id="A0AAD4TIH2"/>
<sequence length="81" mass="9160">MANNCKNVAVLYLMCILASVVAFQLCKADSELQEGDVYKQCLKECDDKCKADGYGEVFCHAKCSKPCEYQQKNANVREVRR</sequence>
<evidence type="ECO:0000313" key="3">
    <source>
        <dbReference type="Proteomes" id="UP001202328"/>
    </source>
</evidence>
<dbReference type="InterPro" id="IPR036466">
    <property type="entry name" value="Pollen_allergen_ole-e-6_sf"/>
</dbReference>
<feature type="signal peptide" evidence="1">
    <location>
        <begin position="1"/>
        <end position="22"/>
    </location>
</feature>